<dbReference type="EC" id="6.3.2.9" evidence="5 17"/>
<keyword evidence="13 17" id="KW-0961">Cell wall biogenesis/degradation</keyword>
<dbReference type="HAMAP" id="MF_00639">
    <property type="entry name" value="MurD"/>
    <property type="match status" value="1"/>
</dbReference>
<evidence type="ECO:0000256" key="8">
    <source>
        <dbReference type="ARBA" id="ARBA00022598"/>
    </source>
</evidence>
<comment type="caution">
    <text evidence="21">The sequence shown here is derived from an EMBL/GenBank/DDBJ whole genome shotgun (WGS) entry which is preliminary data.</text>
</comment>
<dbReference type="Gene3D" id="3.40.1190.10">
    <property type="entry name" value="Mur-like, catalytic domain"/>
    <property type="match status" value="1"/>
</dbReference>
<dbReference type="SUPFAM" id="SSF53623">
    <property type="entry name" value="MurD-like peptide ligases, catalytic domain"/>
    <property type="match status" value="1"/>
</dbReference>
<dbReference type="PANTHER" id="PTHR43692">
    <property type="entry name" value="UDP-N-ACETYLMURAMOYLALANINE--D-GLUTAMATE LIGASE"/>
    <property type="match status" value="1"/>
</dbReference>
<evidence type="ECO:0000256" key="5">
    <source>
        <dbReference type="ARBA" id="ARBA00012212"/>
    </source>
</evidence>
<dbReference type="SUPFAM" id="SSF53244">
    <property type="entry name" value="MurD-like peptide ligases, peptide-binding domain"/>
    <property type="match status" value="1"/>
</dbReference>
<evidence type="ECO:0000256" key="4">
    <source>
        <dbReference type="ARBA" id="ARBA00010416"/>
    </source>
</evidence>
<dbReference type="Pfam" id="PF02875">
    <property type="entry name" value="Mur_ligase_C"/>
    <property type="match status" value="1"/>
</dbReference>
<dbReference type="GO" id="GO:0008360">
    <property type="term" value="P:regulation of cell shape"/>
    <property type="evidence" value="ECO:0007669"/>
    <property type="project" value="UniProtKB-KW"/>
</dbReference>
<evidence type="ECO:0000256" key="9">
    <source>
        <dbReference type="ARBA" id="ARBA00022741"/>
    </source>
</evidence>
<keyword evidence="9 17" id="KW-0547">Nucleotide-binding</keyword>
<dbReference type="GO" id="GO:0005737">
    <property type="term" value="C:cytoplasm"/>
    <property type="evidence" value="ECO:0007669"/>
    <property type="project" value="UniProtKB-SubCell"/>
</dbReference>
<evidence type="ECO:0000256" key="18">
    <source>
        <dbReference type="RuleBase" id="RU003664"/>
    </source>
</evidence>
<dbReference type="InterPro" id="IPR004101">
    <property type="entry name" value="Mur_ligase_C"/>
</dbReference>
<keyword evidence="7 17" id="KW-0963">Cytoplasm</keyword>
<organism evidence="21 22">
    <name type="scientific">Qingrenia yutianensis</name>
    <dbReference type="NCBI Taxonomy" id="2763676"/>
    <lineage>
        <taxon>Bacteria</taxon>
        <taxon>Bacillati</taxon>
        <taxon>Bacillota</taxon>
        <taxon>Clostridia</taxon>
        <taxon>Eubacteriales</taxon>
        <taxon>Oscillospiraceae</taxon>
        <taxon>Qingrenia</taxon>
    </lineage>
</organism>
<dbReference type="AlphaFoldDB" id="A0A926INC5"/>
<comment type="catalytic activity">
    <reaction evidence="16 17 18">
        <text>UDP-N-acetyl-alpha-D-muramoyl-L-alanine + D-glutamate + ATP = UDP-N-acetyl-alpha-D-muramoyl-L-alanyl-D-glutamate + ADP + phosphate + H(+)</text>
        <dbReference type="Rhea" id="RHEA:16429"/>
        <dbReference type="ChEBI" id="CHEBI:15378"/>
        <dbReference type="ChEBI" id="CHEBI:29986"/>
        <dbReference type="ChEBI" id="CHEBI:30616"/>
        <dbReference type="ChEBI" id="CHEBI:43474"/>
        <dbReference type="ChEBI" id="CHEBI:83898"/>
        <dbReference type="ChEBI" id="CHEBI:83900"/>
        <dbReference type="ChEBI" id="CHEBI:456216"/>
        <dbReference type="EC" id="6.3.2.9"/>
    </reaction>
</comment>
<dbReference type="InterPro" id="IPR013221">
    <property type="entry name" value="Mur_ligase_cen"/>
</dbReference>
<dbReference type="InterPro" id="IPR036615">
    <property type="entry name" value="Mur_ligase_C_dom_sf"/>
</dbReference>
<dbReference type="GO" id="GO:0051301">
    <property type="term" value="P:cell division"/>
    <property type="evidence" value="ECO:0007669"/>
    <property type="project" value="UniProtKB-KW"/>
</dbReference>
<evidence type="ECO:0000256" key="6">
    <source>
        <dbReference type="ARBA" id="ARBA00015655"/>
    </source>
</evidence>
<reference evidence="21" key="1">
    <citation type="submission" date="2020-08" db="EMBL/GenBank/DDBJ databases">
        <title>Genome public.</title>
        <authorList>
            <person name="Liu C."/>
            <person name="Sun Q."/>
        </authorList>
    </citation>
    <scope>NUCLEOTIDE SEQUENCE</scope>
    <source>
        <strain evidence="21">NSJ-50</strain>
    </source>
</reference>
<dbReference type="SUPFAM" id="SSF51984">
    <property type="entry name" value="MurCD N-terminal domain"/>
    <property type="match status" value="1"/>
</dbReference>
<evidence type="ECO:0000256" key="14">
    <source>
        <dbReference type="ARBA" id="ARBA00030398"/>
    </source>
</evidence>
<dbReference type="PANTHER" id="PTHR43692:SF1">
    <property type="entry name" value="UDP-N-ACETYLMURAMOYLALANINE--D-GLUTAMATE LIGASE"/>
    <property type="match status" value="1"/>
</dbReference>
<feature type="domain" description="Mur ligase central" evidence="20">
    <location>
        <begin position="129"/>
        <end position="302"/>
    </location>
</feature>
<dbReference type="EMBL" id="JACRTE010000012">
    <property type="protein sequence ID" value="MBC8596997.1"/>
    <property type="molecule type" value="Genomic_DNA"/>
</dbReference>
<comment type="similarity">
    <text evidence="4 17">Belongs to the MurCDEF family.</text>
</comment>
<dbReference type="Pfam" id="PF21799">
    <property type="entry name" value="MurD-like_N"/>
    <property type="match status" value="1"/>
</dbReference>
<evidence type="ECO:0000256" key="3">
    <source>
        <dbReference type="ARBA" id="ARBA00004752"/>
    </source>
</evidence>
<comment type="pathway">
    <text evidence="3 17 18">Cell wall biogenesis; peptidoglycan biosynthesis.</text>
</comment>
<keyword evidence="12 17" id="KW-0573">Peptidoglycan synthesis</keyword>
<feature type="binding site" evidence="17">
    <location>
        <begin position="131"/>
        <end position="137"/>
    </location>
    <ligand>
        <name>ATP</name>
        <dbReference type="ChEBI" id="CHEBI:30616"/>
    </ligand>
</feature>
<accession>A0A926INC5</accession>
<dbReference type="InterPro" id="IPR036565">
    <property type="entry name" value="Mur-like_cat_sf"/>
</dbReference>
<proteinExistence type="inferred from homology"/>
<keyword evidence="11 17" id="KW-0133">Cell shape</keyword>
<evidence type="ECO:0000313" key="22">
    <source>
        <dbReference type="Proteomes" id="UP000647416"/>
    </source>
</evidence>
<name>A0A926INC5_9FIRM</name>
<evidence type="ECO:0000313" key="21">
    <source>
        <dbReference type="EMBL" id="MBC8596997.1"/>
    </source>
</evidence>
<evidence type="ECO:0000256" key="7">
    <source>
        <dbReference type="ARBA" id="ARBA00022490"/>
    </source>
</evidence>
<evidence type="ECO:0000256" key="1">
    <source>
        <dbReference type="ARBA" id="ARBA00002734"/>
    </source>
</evidence>
<dbReference type="GO" id="GO:0008764">
    <property type="term" value="F:UDP-N-acetylmuramoylalanine-D-glutamate ligase activity"/>
    <property type="evidence" value="ECO:0007669"/>
    <property type="project" value="UniProtKB-UniRule"/>
</dbReference>
<evidence type="ECO:0000256" key="12">
    <source>
        <dbReference type="ARBA" id="ARBA00022984"/>
    </source>
</evidence>
<evidence type="ECO:0000256" key="11">
    <source>
        <dbReference type="ARBA" id="ARBA00022960"/>
    </source>
</evidence>
<keyword evidence="17 18" id="KW-0132">Cell division</keyword>
<dbReference type="Pfam" id="PF08245">
    <property type="entry name" value="Mur_ligase_M"/>
    <property type="match status" value="1"/>
</dbReference>
<gene>
    <name evidence="17" type="primary">murD</name>
    <name evidence="21" type="ORF">H8706_08965</name>
</gene>
<dbReference type="RefSeq" id="WP_262432367.1">
    <property type="nucleotide sequence ID" value="NZ_JACRTE010000012.1"/>
</dbReference>
<evidence type="ECO:0000259" key="19">
    <source>
        <dbReference type="Pfam" id="PF02875"/>
    </source>
</evidence>
<feature type="domain" description="Mur ligase C-terminal" evidence="19">
    <location>
        <begin position="323"/>
        <end position="442"/>
    </location>
</feature>
<evidence type="ECO:0000256" key="17">
    <source>
        <dbReference type="HAMAP-Rule" id="MF_00639"/>
    </source>
</evidence>
<evidence type="ECO:0000256" key="13">
    <source>
        <dbReference type="ARBA" id="ARBA00023316"/>
    </source>
</evidence>
<dbReference type="NCBIfam" id="TIGR01087">
    <property type="entry name" value="murD"/>
    <property type="match status" value="1"/>
</dbReference>
<comment type="function">
    <text evidence="1 17 18">Cell wall formation. Catalyzes the addition of glutamate to the nucleotide precursor UDP-N-acetylmuramoyl-L-alanine (UMA).</text>
</comment>
<dbReference type="GO" id="GO:0009252">
    <property type="term" value="P:peptidoglycan biosynthetic process"/>
    <property type="evidence" value="ECO:0007669"/>
    <property type="project" value="UniProtKB-UniRule"/>
</dbReference>
<keyword evidence="17 18" id="KW-0131">Cell cycle</keyword>
<comment type="subcellular location">
    <subcellularLocation>
        <location evidence="2 17 18">Cytoplasm</location>
    </subcellularLocation>
</comment>
<keyword evidence="8 17" id="KW-0436">Ligase</keyword>
<evidence type="ECO:0000256" key="15">
    <source>
        <dbReference type="ARBA" id="ARBA00032324"/>
    </source>
</evidence>
<evidence type="ECO:0000256" key="2">
    <source>
        <dbReference type="ARBA" id="ARBA00004496"/>
    </source>
</evidence>
<keyword evidence="10 17" id="KW-0067">ATP-binding</keyword>
<dbReference type="Gene3D" id="3.90.190.20">
    <property type="entry name" value="Mur ligase, C-terminal domain"/>
    <property type="match status" value="1"/>
</dbReference>
<dbReference type="Proteomes" id="UP000647416">
    <property type="component" value="Unassembled WGS sequence"/>
</dbReference>
<dbReference type="GO" id="GO:0005524">
    <property type="term" value="F:ATP binding"/>
    <property type="evidence" value="ECO:0007669"/>
    <property type="project" value="UniProtKB-UniRule"/>
</dbReference>
<protein>
    <recommendedName>
        <fullName evidence="6 17">UDP-N-acetylmuramoylalanine--D-glutamate ligase</fullName>
        <ecNumber evidence="5 17">6.3.2.9</ecNumber>
    </recommendedName>
    <alternativeName>
        <fullName evidence="15 17">D-glutamic acid-adding enzyme</fullName>
    </alternativeName>
    <alternativeName>
        <fullName evidence="14 17">UDP-N-acetylmuramoyl-L-alanyl-D-glutamate synthetase</fullName>
    </alternativeName>
</protein>
<dbReference type="InterPro" id="IPR005762">
    <property type="entry name" value="MurD"/>
</dbReference>
<evidence type="ECO:0000256" key="10">
    <source>
        <dbReference type="ARBA" id="ARBA00022840"/>
    </source>
</evidence>
<evidence type="ECO:0000259" key="20">
    <source>
        <dbReference type="Pfam" id="PF08245"/>
    </source>
</evidence>
<keyword evidence="22" id="KW-1185">Reference proteome</keyword>
<dbReference type="GO" id="GO:0071555">
    <property type="term" value="P:cell wall organization"/>
    <property type="evidence" value="ECO:0007669"/>
    <property type="project" value="UniProtKB-KW"/>
</dbReference>
<evidence type="ECO:0000256" key="16">
    <source>
        <dbReference type="ARBA" id="ARBA00047632"/>
    </source>
</evidence>
<dbReference type="Gene3D" id="3.40.50.720">
    <property type="entry name" value="NAD(P)-binding Rossmann-like Domain"/>
    <property type="match status" value="1"/>
</dbReference>
<sequence>MTQNSVKNPKFELFKNEVLGKNVGVLGVGVSNLPLIEFLNGLGAYVTAFDRRTADKFDDGTLEILKKNTKGMVLGEDYLDRLDGMEIIIKTPGIHPNTPQLVRAAENNVIVTSEMEIFVSICPCKTIGVTGSDGKTTTTTLIYEMLKTEGYNCYVGGNIGRPLLADVELITPDDIVILELSSFQLQSMVHSPNIAVVTNIAPNHLDYHKDMNEYINAKKNIFTHQSMDDKLIVNMENEITDAFENEASGEVVKFSLRERPKHGAYVYRSKIYFDDEPILRKADIKLPGEHNVDNYLAAICAVQGLVKKETVSKVARTFGGVPHRLELIREFNGVKFYNDSIASSPTRTAAGLRAFKNKVILIAGGYDKKIPFDGFGEIVVEKTKAVVLVGATAEKIRTEIEKTCEKHGTGEPIITCYTLEEAVKSAYSLADDGDAVLLSPACASFDMFKNFEERGNAFKEIVALLGKEEL</sequence>